<dbReference type="PANTHER" id="PTHR21534:SF0">
    <property type="entry name" value="KATANIN-INTERACTING PROTEIN"/>
    <property type="match status" value="1"/>
</dbReference>
<accession>A0ABR2JX93</accession>
<evidence type="ECO:0000256" key="1">
    <source>
        <dbReference type="SAM" id="MobiDB-lite"/>
    </source>
</evidence>
<dbReference type="InterPro" id="IPR026704">
    <property type="entry name" value="KATNIP"/>
</dbReference>
<name>A0ABR2JX93_9EUKA</name>
<feature type="region of interest" description="Disordered" evidence="1">
    <location>
        <begin position="1"/>
        <end position="100"/>
    </location>
</feature>
<evidence type="ECO:0000313" key="3">
    <source>
        <dbReference type="EMBL" id="KAK8883499.1"/>
    </source>
</evidence>
<evidence type="ECO:0000259" key="2">
    <source>
        <dbReference type="Pfam" id="PF14652"/>
    </source>
</evidence>
<organism evidence="3 4">
    <name type="scientific">Tritrichomonas musculus</name>
    <dbReference type="NCBI Taxonomy" id="1915356"/>
    <lineage>
        <taxon>Eukaryota</taxon>
        <taxon>Metamonada</taxon>
        <taxon>Parabasalia</taxon>
        <taxon>Tritrichomonadida</taxon>
        <taxon>Tritrichomonadidae</taxon>
        <taxon>Tritrichomonas</taxon>
    </lineage>
</organism>
<feature type="compositionally biased region" description="Polar residues" evidence="1">
    <location>
        <begin position="29"/>
        <end position="60"/>
    </location>
</feature>
<sequence length="490" mass="56112">MNISHAPVLNSSPVIARPRKRHSAAHLNIKSQFSPSPLSMSKINSTASNSKINPSDSFLSGNHLKGHLPNVNSANNIFNPQTHQKPLLSHKNKKDQRRFSLDLKSLPIHTDILTDRSNKIKSGRLKHSSSFRSNMNSADSIGNSPLAFNEFTTGNESDRENDGQVLVIKIMSNWGSSDFLRISSVTVLDDKYLAVSVLKSMTSPDLKIDTKCLFDGHLIKKSVDDLFSVPWCQNHEPFNLVILVSNDVPISGVRIFNSDIATDSSVKDVAIMLDSTTWLNEEIPKNFGIDMKFTQKMREDAVESSRLIEDYFNESREKRFNDRYGYYPLFETKTVYFELLKSWNNEKFFGLNGLQMYDQNNRLISMDDIDDVIIQNYASSNDPSLLFKMDLQTSRPERQFLLTAPPDRLPLIEVIFKEKRFLSRIVIWNYNSYREPLEYGVRNMKISFDDHFVWCGKLHMSAGNEKSADKKIKQIWLTDSSEIKDQSNEM</sequence>
<dbReference type="EMBL" id="JAPFFF010000008">
    <property type="protein sequence ID" value="KAK8883499.1"/>
    <property type="molecule type" value="Genomic_DNA"/>
</dbReference>
<feature type="compositionally biased region" description="Polar residues" evidence="1">
    <location>
        <begin position="1"/>
        <end position="13"/>
    </location>
</feature>
<feature type="domain" description="KATNIP" evidence="2">
    <location>
        <begin position="168"/>
        <end position="460"/>
    </location>
</feature>
<protein>
    <recommendedName>
        <fullName evidence="2">KATNIP domain-containing protein</fullName>
    </recommendedName>
</protein>
<evidence type="ECO:0000313" key="4">
    <source>
        <dbReference type="Proteomes" id="UP001470230"/>
    </source>
</evidence>
<dbReference type="Proteomes" id="UP001470230">
    <property type="component" value="Unassembled WGS sequence"/>
</dbReference>
<feature type="compositionally biased region" description="Polar residues" evidence="1">
    <location>
        <begin position="70"/>
        <end position="84"/>
    </location>
</feature>
<dbReference type="Pfam" id="PF14652">
    <property type="entry name" value="DUF4457"/>
    <property type="match status" value="1"/>
</dbReference>
<gene>
    <name evidence="3" type="ORF">M9Y10_042591</name>
</gene>
<proteinExistence type="predicted"/>
<reference evidence="3 4" key="1">
    <citation type="submission" date="2024-04" db="EMBL/GenBank/DDBJ databases">
        <title>Tritrichomonas musculus Genome.</title>
        <authorList>
            <person name="Alves-Ferreira E."/>
            <person name="Grigg M."/>
            <person name="Lorenzi H."/>
            <person name="Galac M."/>
        </authorList>
    </citation>
    <scope>NUCLEOTIDE SEQUENCE [LARGE SCALE GENOMIC DNA]</scope>
    <source>
        <strain evidence="3 4">EAF2021</strain>
    </source>
</reference>
<comment type="caution">
    <text evidence="3">The sequence shown here is derived from an EMBL/GenBank/DDBJ whole genome shotgun (WGS) entry which is preliminary data.</text>
</comment>
<dbReference type="PANTHER" id="PTHR21534">
    <property type="entry name" value="KATANIN-INTERACTING PROTEIN"/>
    <property type="match status" value="1"/>
</dbReference>
<keyword evidence="4" id="KW-1185">Reference proteome</keyword>
<dbReference type="InterPro" id="IPR027859">
    <property type="entry name" value="KATNIP_dom"/>
</dbReference>